<dbReference type="SUPFAM" id="SSF52540">
    <property type="entry name" value="P-loop containing nucleoside triphosphate hydrolases"/>
    <property type="match status" value="1"/>
</dbReference>
<dbReference type="InterPro" id="IPR013563">
    <property type="entry name" value="Oligopep_ABC_C"/>
</dbReference>
<gene>
    <name evidence="9" type="ORF">R2601_01200</name>
</gene>
<dbReference type="CDD" id="cd03257">
    <property type="entry name" value="ABC_NikE_OppD_transporters"/>
    <property type="match status" value="1"/>
</dbReference>
<evidence type="ECO:0000256" key="4">
    <source>
        <dbReference type="ARBA" id="ARBA00022475"/>
    </source>
</evidence>
<accession>Q0FUR8</accession>
<feature type="domain" description="ABC transporter" evidence="8">
    <location>
        <begin position="14"/>
        <end position="261"/>
    </location>
</feature>
<dbReference type="PROSITE" id="PS00211">
    <property type="entry name" value="ABC_TRANSPORTER_1"/>
    <property type="match status" value="1"/>
</dbReference>
<comment type="similarity">
    <text evidence="2">Belongs to the ABC transporter superfamily.</text>
</comment>
<dbReference type="Pfam" id="PF00005">
    <property type="entry name" value="ABC_tran"/>
    <property type="match status" value="1"/>
</dbReference>
<protein>
    <submittedName>
        <fullName evidence="9">Oligopeptide/dipeptide ABC transporter, ATP-binding protein-like</fullName>
    </submittedName>
</protein>
<dbReference type="GO" id="GO:0016887">
    <property type="term" value="F:ATP hydrolysis activity"/>
    <property type="evidence" value="ECO:0007669"/>
    <property type="project" value="InterPro"/>
</dbReference>
<evidence type="ECO:0000256" key="2">
    <source>
        <dbReference type="ARBA" id="ARBA00005417"/>
    </source>
</evidence>
<evidence type="ECO:0000313" key="9">
    <source>
        <dbReference type="EMBL" id="EAU48013.1"/>
    </source>
</evidence>
<keyword evidence="5" id="KW-0547">Nucleotide-binding</keyword>
<comment type="subcellular location">
    <subcellularLocation>
        <location evidence="1">Cell inner membrane</location>
        <topology evidence="1">Peripheral membrane protein</topology>
    </subcellularLocation>
</comment>
<keyword evidence="7" id="KW-0472">Membrane</keyword>
<keyword evidence="3" id="KW-0813">Transport</keyword>
<dbReference type="eggNOG" id="COG0444">
    <property type="taxonomic scope" value="Bacteria"/>
</dbReference>
<dbReference type="PANTHER" id="PTHR43297">
    <property type="entry name" value="OLIGOPEPTIDE TRANSPORT ATP-BINDING PROTEIN APPD"/>
    <property type="match status" value="1"/>
</dbReference>
<evidence type="ECO:0000256" key="7">
    <source>
        <dbReference type="ARBA" id="ARBA00023136"/>
    </source>
</evidence>
<name>Q0FUR8_SALBH</name>
<dbReference type="PROSITE" id="PS50893">
    <property type="entry name" value="ABC_TRANSPORTER_2"/>
    <property type="match status" value="1"/>
</dbReference>
<sequence length="330" mass="35342">MLDFTNQGTPLLSLRDLSVRFRKGKGHVHAVNGVDLDLAPGETVGLLGESGSGKSITLRSIMRLLPDSAALGGKISFDGQDVTQLNRRGLRSLRGAGIGMVFQEPLVAMDQTFTVGDQIVEAIRAHETISRGEARKRALELLELVQIPSARRRLDSFPQELSGGMRQRVMIAVALAARPRLLLADEPTTALDVTVQIQILLLLREIQREFGMAMIFVTHDIGVAAQVSDRLAVMYGGRIVESGPAGQLLAAPEHPYAEGLISAARGHRDGAGRLMGIPGRPPRLEQAPQGCSFAPRCPRAIGACAESLPELVATGRTDHAVACYVPTSRG</sequence>
<dbReference type="HOGENOM" id="CLU_000604_1_23_5"/>
<evidence type="ECO:0000256" key="6">
    <source>
        <dbReference type="ARBA" id="ARBA00022840"/>
    </source>
</evidence>
<dbReference type="EMBL" id="AATQ01000003">
    <property type="protein sequence ID" value="EAU48013.1"/>
    <property type="molecule type" value="Genomic_DNA"/>
</dbReference>
<keyword evidence="4" id="KW-1003">Cell membrane</keyword>
<dbReference type="Gene3D" id="3.40.50.300">
    <property type="entry name" value="P-loop containing nucleotide triphosphate hydrolases"/>
    <property type="match status" value="1"/>
</dbReference>
<dbReference type="InterPro" id="IPR003439">
    <property type="entry name" value="ABC_transporter-like_ATP-bd"/>
</dbReference>
<dbReference type="STRING" id="314265.R2601_01200"/>
<dbReference type="GO" id="GO:0055085">
    <property type="term" value="P:transmembrane transport"/>
    <property type="evidence" value="ECO:0007669"/>
    <property type="project" value="UniProtKB-ARBA"/>
</dbReference>
<dbReference type="GO" id="GO:0015833">
    <property type="term" value="P:peptide transport"/>
    <property type="evidence" value="ECO:0007669"/>
    <property type="project" value="InterPro"/>
</dbReference>
<dbReference type="PANTHER" id="PTHR43297:SF2">
    <property type="entry name" value="DIPEPTIDE TRANSPORT ATP-BINDING PROTEIN DPPD"/>
    <property type="match status" value="1"/>
</dbReference>
<dbReference type="OrthoDB" id="9802264at2"/>
<dbReference type="InterPro" id="IPR027417">
    <property type="entry name" value="P-loop_NTPase"/>
</dbReference>
<keyword evidence="6 9" id="KW-0067">ATP-binding</keyword>
<dbReference type="GO" id="GO:0005886">
    <property type="term" value="C:plasma membrane"/>
    <property type="evidence" value="ECO:0007669"/>
    <property type="project" value="UniProtKB-SubCell"/>
</dbReference>
<dbReference type="SMART" id="SM00382">
    <property type="entry name" value="AAA"/>
    <property type="match status" value="1"/>
</dbReference>
<evidence type="ECO:0000256" key="3">
    <source>
        <dbReference type="ARBA" id="ARBA00022448"/>
    </source>
</evidence>
<evidence type="ECO:0000256" key="5">
    <source>
        <dbReference type="ARBA" id="ARBA00022741"/>
    </source>
</evidence>
<reference evidence="9 10" key="1">
    <citation type="journal article" date="2010" name="J. Bacteriol.">
        <title>Genome sequences of Pelagibaca bermudensis HTCC2601T and Maritimibacter alkaliphilus HTCC2654T, the type strains of two marine Roseobacter genera.</title>
        <authorList>
            <person name="Thrash J.C."/>
            <person name="Cho J.C."/>
            <person name="Ferriera S."/>
            <person name="Johnson J."/>
            <person name="Vergin K.L."/>
            <person name="Giovannoni S.J."/>
        </authorList>
    </citation>
    <scope>NUCLEOTIDE SEQUENCE [LARGE SCALE GENOMIC DNA]</scope>
    <source>
        <strain evidence="10">DSM 26914 / JCM 13377 / KCTC 12554 / HTCC2601</strain>
    </source>
</reference>
<evidence type="ECO:0000313" key="10">
    <source>
        <dbReference type="Proteomes" id="UP000006230"/>
    </source>
</evidence>
<dbReference type="InterPro" id="IPR017871">
    <property type="entry name" value="ABC_transporter-like_CS"/>
</dbReference>
<dbReference type="FunFam" id="3.40.50.300:FF:000016">
    <property type="entry name" value="Oligopeptide ABC transporter ATP-binding component"/>
    <property type="match status" value="1"/>
</dbReference>
<organism evidence="9 10">
    <name type="scientific">Salipiger bermudensis (strain DSM 26914 / JCM 13377 / KCTC 12554 / HTCC2601)</name>
    <name type="common">Pelagibaca bermudensis</name>
    <dbReference type="NCBI Taxonomy" id="314265"/>
    <lineage>
        <taxon>Bacteria</taxon>
        <taxon>Pseudomonadati</taxon>
        <taxon>Pseudomonadota</taxon>
        <taxon>Alphaproteobacteria</taxon>
        <taxon>Rhodobacterales</taxon>
        <taxon>Roseobacteraceae</taxon>
        <taxon>Salipiger</taxon>
    </lineage>
</organism>
<dbReference type="InterPro" id="IPR003593">
    <property type="entry name" value="AAA+_ATPase"/>
</dbReference>
<keyword evidence="10" id="KW-1185">Reference proteome</keyword>
<dbReference type="GO" id="GO:0005524">
    <property type="term" value="F:ATP binding"/>
    <property type="evidence" value="ECO:0007669"/>
    <property type="project" value="UniProtKB-KW"/>
</dbReference>
<dbReference type="InterPro" id="IPR050388">
    <property type="entry name" value="ABC_Ni/Peptide_Import"/>
</dbReference>
<comment type="caution">
    <text evidence="9">The sequence shown here is derived from an EMBL/GenBank/DDBJ whole genome shotgun (WGS) entry which is preliminary data.</text>
</comment>
<dbReference type="RefSeq" id="WP_007803799.1">
    <property type="nucleotide sequence ID" value="NZ_DS022279.1"/>
</dbReference>
<dbReference type="AlphaFoldDB" id="Q0FUR8"/>
<evidence type="ECO:0000259" key="8">
    <source>
        <dbReference type="PROSITE" id="PS50893"/>
    </source>
</evidence>
<dbReference type="Pfam" id="PF08352">
    <property type="entry name" value="oligo_HPY"/>
    <property type="match status" value="1"/>
</dbReference>
<proteinExistence type="inferred from homology"/>
<dbReference type="NCBIfam" id="TIGR01727">
    <property type="entry name" value="oligo_HPY"/>
    <property type="match status" value="1"/>
</dbReference>
<dbReference type="Proteomes" id="UP000006230">
    <property type="component" value="Unassembled WGS sequence"/>
</dbReference>
<evidence type="ECO:0000256" key="1">
    <source>
        <dbReference type="ARBA" id="ARBA00004417"/>
    </source>
</evidence>